<dbReference type="EC" id="4.2.1.130" evidence="6"/>
<reference evidence="6 7" key="1">
    <citation type="submission" date="2018-06" db="EMBL/GenBank/DDBJ databases">
        <authorList>
            <consortium name="Pathogen Informatics"/>
            <person name="Doyle S."/>
        </authorList>
    </citation>
    <scope>NUCLEOTIDE SEQUENCE [LARGE SCALE GENOMIC DNA]</scope>
    <source>
        <strain evidence="6 7">NCTC11166</strain>
    </source>
</reference>
<dbReference type="PANTHER" id="PTHR48094">
    <property type="entry name" value="PROTEIN/NUCLEIC ACID DEGLYCASE DJ-1-RELATED"/>
    <property type="match status" value="1"/>
</dbReference>
<evidence type="ECO:0000313" key="6">
    <source>
        <dbReference type="EMBL" id="SPU53375.1"/>
    </source>
</evidence>
<name>A0A2X1CY74_BREVE</name>
<dbReference type="GO" id="GO:0005737">
    <property type="term" value="C:cytoplasm"/>
    <property type="evidence" value="ECO:0007669"/>
    <property type="project" value="TreeGrafter"/>
</dbReference>
<dbReference type="SUPFAM" id="SSF52317">
    <property type="entry name" value="Class I glutamine amidotransferase-like"/>
    <property type="match status" value="1"/>
</dbReference>
<feature type="domain" description="DJ-1/PfpI" evidence="5">
    <location>
        <begin position="64"/>
        <end position="262"/>
    </location>
</feature>
<accession>A0A2X1CY74</accession>
<dbReference type="CDD" id="cd03141">
    <property type="entry name" value="GATase1_Hsp31_like"/>
    <property type="match status" value="1"/>
</dbReference>
<feature type="signal peptide" evidence="4">
    <location>
        <begin position="1"/>
        <end position="26"/>
    </location>
</feature>
<dbReference type="GO" id="GO:0019243">
    <property type="term" value="P:methylglyoxal catabolic process to D-lactate via S-lactoyl-glutathione"/>
    <property type="evidence" value="ECO:0007669"/>
    <property type="project" value="TreeGrafter"/>
</dbReference>
<evidence type="ECO:0000256" key="4">
    <source>
        <dbReference type="SAM" id="SignalP"/>
    </source>
</evidence>
<dbReference type="PANTHER" id="PTHR48094:SF11">
    <property type="entry name" value="GLUTATHIONE-INDEPENDENT GLYOXALASE HSP31-RELATED"/>
    <property type="match status" value="1"/>
</dbReference>
<dbReference type="GO" id="GO:0019172">
    <property type="term" value="F:glyoxalase III activity"/>
    <property type="evidence" value="ECO:0007669"/>
    <property type="project" value="UniProtKB-EC"/>
</dbReference>
<evidence type="ECO:0000313" key="7">
    <source>
        <dbReference type="Proteomes" id="UP000251186"/>
    </source>
</evidence>
<keyword evidence="1" id="KW-0346">Stress response</keyword>
<protein>
    <submittedName>
        <fullName evidence="6">Molecular chaperone Hsp31 and glyoxalase 3</fullName>
        <ecNumber evidence="6">4.2.1.130</ecNumber>
    </submittedName>
</protein>
<dbReference type="InterPro" id="IPR002818">
    <property type="entry name" value="DJ-1/PfpI"/>
</dbReference>
<dbReference type="EMBL" id="UAQP01000005">
    <property type="protein sequence ID" value="SPU53375.1"/>
    <property type="molecule type" value="Genomic_DNA"/>
</dbReference>
<organism evidence="6 7">
    <name type="scientific">Brevundimonas vesicularis</name>
    <name type="common">Pseudomonas vesicularis</name>
    <dbReference type="NCBI Taxonomy" id="41276"/>
    <lineage>
        <taxon>Bacteria</taxon>
        <taxon>Pseudomonadati</taxon>
        <taxon>Pseudomonadota</taxon>
        <taxon>Alphaproteobacteria</taxon>
        <taxon>Caulobacterales</taxon>
        <taxon>Caulobacteraceae</taxon>
        <taxon>Brevundimonas</taxon>
    </lineage>
</organism>
<dbReference type="InterPro" id="IPR006311">
    <property type="entry name" value="TAT_signal"/>
</dbReference>
<evidence type="ECO:0000256" key="3">
    <source>
        <dbReference type="ARBA" id="ARBA00038493"/>
    </source>
</evidence>
<dbReference type="InterPro" id="IPR050325">
    <property type="entry name" value="Prot/Nucl_acid_deglycase"/>
</dbReference>
<dbReference type="RefSeq" id="WP_197458447.1">
    <property type="nucleotide sequence ID" value="NZ_UAQP01000005.1"/>
</dbReference>
<dbReference type="Gene3D" id="3.40.50.880">
    <property type="match status" value="1"/>
</dbReference>
<dbReference type="Pfam" id="PF01965">
    <property type="entry name" value="DJ-1_PfpI"/>
    <property type="match status" value="1"/>
</dbReference>
<evidence type="ECO:0000256" key="1">
    <source>
        <dbReference type="ARBA" id="ARBA00023016"/>
    </source>
</evidence>
<evidence type="ECO:0000259" key="5">
    <source>
        <dbReference type="Pfam" id="PF01965"/>
    </source>
</evidence>
<sequence length="269" mass="28518">MQNRRQLLKALTAVFVAGAAAPVAFARVPDINGEGQLTMTRILMVATSADRMIPGTEPTGVWLEELTTPYYAFRDAGAEVTLASIKGGAIPVDQRSVNADGENDASVERYLKDEALKAEVTSTPVFTSIDPAGYDALFLPGGHGTMFDYPGSDELARLVERFDREGKIVAAVCHGPAGLVSAKKADGTPLVAGRRVAGFTDSEERAVGLDKAVPFLLETRLKELGGKHESGPDFAPFALRDGNLVTGQNPASATRTAELVMEALKDKDA</sequence>
<dbReference type="PROSITE" id="PS51318">
    <property type="entry name" value="TAT"/>
    <property type="match status" value="1"/>
</dbReference>
<comment type="similarity">
    <text evidence="3">Belongs to the peptidase C56 family. HSP31-like subfamily.</text>
</comment>
<dbReference type="AlphaFoldDB" id="A0A2X1CY74"/>
<keyword evidence="4" id="KW-0732">Signal</keyword>
<proteinExistence type="inferred from homology"/>
<dbReference type="InterPro" id="IPR029062">
    <property type="entry name" value="Class_I_gatase-like"/>
</dbReference>
<evidence type="ECO:0000256" key="2">
    <source>
        <dbReference type="ARBA" id="ARBA00023239"/>
    </source>
</evidence>
<keyword evidence="2 6" id="KW-0456">Lyase</keyword>
<gene>
    <name evidence="6" type="primary">hchA</name>
    <name evidence="6" type="ORF">NCTC11166_01451</name>
</gene>
<dbReference type="Proteomes" id="UP000251186">
    <property type="component" value="Unassembled WGS sequence"/>
</dbReference>
<feature type="chain" id="PRO_5016061606" evidence="4">
    <location>
        <begin position="27"/>
        <end position="269"/>
    </location>
</feature>